<reference evidence="5 6" key="1">
    <citation type="submission" date="2018-02" db="EMBL/GenBank/DDBJ databases">
        <title>The genomes of Aspergillus section Nigri reveals drivers in fungal speciation.</title>
        <authorList>
            <consortium name="DOE Joint Genome Institute"/>
            <person name="Vesth T.C."/>
            <person name="Nybo J."/>
            <person name="Theobald S."/>
            <person name="Brandl J."/>
            <person name="Frisvad J.C."/>
            <person name="Nielsen K.F."/>
            <person name="Lyhne E.K."/>
            <person name="Kogle M.E."/>
            <person name="Kuo A."/>
            <person name="Riley R."/>
            <person name="Clum A."/>
            <person name="Nolan M."/>
            <person name="Lipzen A."/>
            <person name="Salamov A."/>
            <person name="Henrissat B."/>
            <person name="Wiebenga A."/>
            <person name="De vries R.P."/>
            <person name="Grigoriev I.V."/>
            <person name="Mortensen U.H."/>
            <person name="Andersen M.R."/>
            <person name="Baker S.E."/>
        </authorList>
    </citation>
    <scope>NUCLEOTIDE SEQUENCE [LARGE SCALE GENOMIC DNA]</scope>
    <source>
        <strain evidence="5 6">CBS 114.80</strain>
    </source>
</reference>
<protein>
    <submittedName>
        <fullName evidence="5">NAD(P)-binding protein</fullName>
    </submittedName>
</protein>
<keyword evidence="6" id="KW-1185">Reference proteome</keyword>
<evidence type="ECO:0000313" key="5">
    <source>
        <dbReference type="EMBL" id="PYI30170.1"/>
    </source>
</evidence>
<gene>
    <name evidence="5" type="ORF">BP00DRAFT_487565</name>
</gene>
<evidence type="ECO:0000259" key="4">
    <source>
        <dbReference type="Pfam" id="PF01370"/>
    </source>
</evidence>
<dbReference type="InterPro" id="IPR001509">
    <property type="entry name" value="Epimerase_deHydtase"/>
</dbReference>
<dbReference type="InterPro" id="IPR016712">
    <property type="entry name" value="Rbsml_bS1m-like"/>
</dbReference>
<dbReference type="AlphaFoldDB" id="A0A2V5INS6"/>
<evidence type="ECO:0000256" key="3">
    <source>
        <dbReference type="SAM" id="MobiDB-lite"/>
    </source>
</evidence>
<dbReference type="CDD" id="cd05227">
    <property type="entry name" value="AR_SDR_e"/>
    <property type="match status" value="1"/>
</dbReference>
<dbReference type="GO" id="GO:0070124">
    <property type="term" value="P:mitochondrial translational initiation"/>
    <property type="evidence" value="ECO:0007669"/>
    <property type="project" value="TreeGrafter"/>
</dbReference>
<dbReference type="GO" id="GO:0005763">
    <property type="term" value="C:mitochondrial small ribosomal subunit"/>
    <property type="evidence" value="ECO:0007669"/>
    <property type="project" value="TreeGrafter"/>
</dbReference>
<dbReference type="EMBL" id="KZ825519">
    <property type="protein sequence ID" value="PYI30170.1"/>
    <property type="molecule type" value="Genomic_DNA"/>
</dbReference>
<evidence type="ECO:0000256" key="1">
    <source>
        <dbReference type="ARBA" id="ARBA00023002"/>
    </source>
</evidence>
<sequence length="808" mass="88985">MPKVLLTGGSGFIAAHIIDNLLERGFDTVVTVRSDEKGQKILNAHPNTPKEKLSYIIVQDVAADGAFDEAVKSDPPFDYVLHTASPFHFNISDPVKDFLEPAVKGTTGILKAIKAHAPTVKRVVVTSSFAAIVNPKAHAKVYSEENWNPVTWEEAMDPAQTYRASKTFAEKAAWEFVEKEKPNFDIATINPPLVFGPVVPYLNSLDAINTSNQRLANLVQGKFKDGLPPTGTFLWVDVHDVALAHVRAIEVSEAGGQRFFTTSGYFTNKELVEVVRESFPEVADKLPSTDAPSDLPDDVYGYDNKKSIEILGIQYRQLRETVVDTVKSILSVSAHQSRAMVTARLSPTAHMLRKSRLFALPQALAPPQERPTSRPVYESDSATLPHPIRAAIVTPPSSLLKGDWGLKRPLPAKTTSARSSRPVVRLNALDTFEHTTDFESAADHTVTLEKFQELHLPMSLPEKVSYSSNMPPRHSSPFEARLDNTEKSNGLRDPAAKKFRHSGPYLASQTEAEFQAYLDTVRRDKPKIMKKLRGYFLAKKKAERRKQAQDSGDFAGIDEPVVFDAEEFQAYVKSLRADPFSLGPVIFQILDLPPPPMIPADLVGKTYYLPPAPQLSAPEYVASGPPKTHPSAGLSYSRSHALVYNHPRFGPQTYQRPVEARVLRPKGRFKNKGGNAVGGVAGIVVQDLNAMAFTEYDGPAGIDQFDVSIPGGAKYWVNPIRASINSHGRIDLASYRATVTSRAPYGIKEYQKPRIMNVPRYVAASGQRQVPRLDRARPPTGTFSASEDLGSPADNPEALARDLMKSII</sequence>
<organism evidence="5 6">
    <name type="scientific">Aspergillus indologenus CBS 114.80</name>
    <dbReference type="NCBI Taxonomy" id="1450541"/>
    <lineage>
        <taxon>Eukaryota</taxon>
        <taxon>Fungi</taxon>
        <taxon>Dikarya</taxon>
        <taxon>Ascomycota</taxon>
        <taxon>Pezizomycotina</taxon>
        <taxon>Eurotiomycetes</taxon>
        <taxon>Eurotiomycetidae</taxon>
        <taxon>Eurotiales</taxon>
        <taxon>Aspergillaceae</taxon>
        <taxon>Aspergillus</taxon>
        <taxon>Aspergillus subgen. Circumdati</taxon>
    </lineage>
</organism>
<dbReference type="GO" id="GO:0003735">
    <property type="term" value="F:structural constituent of ribosome"/>
    <property type="evidence" value="ECO:0007669"/>
    <property type="project" value="TreeGrafter"/>
</dbReference>
<dbReference type="PANTHER" id="PTHR28058:SF1">
    <property type="entry name" value="SMALL RIBOSOMAL SUBUNIT PROTEIN BS1M"/>
    <property type="match status" value="1"/>
</dbReference>
<proteinExistence type="inferred from homology"/>
<comment type="similarity">
    <text evidence="2">Belongs to the NAD(P)-dependent epimerase/dehydratase family. Dihydroflavonol-4-reductase subfamily.</text>
</comment>
<evidence type="ECO:0000313" key="6">
    <source>
        <dbReference type="Proteomes" id="UP000248817"/>
    </source>
</evidence>
<dbReference type="SUPFAM" id="SSF51735">
    <property type="entry name" value="NAD(P)-binding Rossmann-fold domains"/>
    <property type="match status" value="1"/>
</dbReference>
<accession>A0A2V5INS6</accession>
<evidence type="ECO:0000256" key="2">
    <source>
        <dbReference type="ARBA" id="ARBA00023445"/>
    </source>
</evidence>
<dbReference type="PANTHER" id="PTHR28058">
    <property type="entry name" value="37S RIBOSOMAL PROTEIN MRP51, MITOCHONDRIAL"/>
    <property type="match status" value="1"/>
</dbReference>
<feature type="region of interest" description="Disordered" evidence="3">
    <location>
        <begin position="465"/>
        <end position="495"/>
    </location>
</feature>
<feature type="region of interest" description="Disordered" evidence="3">
    <location>
        <begin position="767"/>
        <end position="796"/>
    </location>
</feature>
<dbReference type="InterPro" id="IPR036291">
    <property type="entry name" value="NAD(P)-bd_dom_sf"/>
</dbReference>
<dbReference type="Pfam" id="PF11709">
    <property type="entry name" value="Mit_ribos_Mrp51"/>
    <property type="match status" value="1"/>
</dbReference>
<dbReference type="Gene3D" id="3.40.50.720">
    <property type="entry name" value="NAD(P)-binding Rossmann-like Domain"/>
    <property type="match status" value="1"/>
</dbReference>
<feature type="compositionally biased region" description="Basic and acidic residues" evidence="3">
    <location>
        <begin position="480"/>
        <end position="495"/>
    </location>
</feature>
<keyword evidence="1" id="KW-0560">Oxidoreductase</keyword>
<dbReference type="Pfam" id="PF01370">
    <property type="entry name" value="Epimerase"/>
    <property type="match status" value="1"/>
</dbReference>
<dbReference type="FunFam" id="3.40.50.720:FF:000191">
    <property type="entry name" value="Methylglyoxal reductase (NADPH-dependent)"/>
    <property type="match status" value="1"/>
</dbReference>
<feature type="domain" description="NAD-dependent epimerase/dehydratase" evidence="4">
    <location>
        <begin position="4"/>
        <end position="255"/>
    </location>
</feature>
<name>A0A2V5INS6_9EURO</name>
<dbReference type="Proteomes" id="UP000248817">
    <property type="component" value="Unassembled WGS sequence"/>
</dbReference>
<dbReference type="GO" id="GO:0016491">
    <property type="term" value="F:oxidoreductase activity"/>
    <property type="evidence" value="ECO:0007669"/>
    <property type="project" value="UniProtKB-KW"/>
</dbReference>